<evidence type="ECO:0000256" key="5">
    <source>
        <dbReference type="ARBA" id="ARBA00022833"/>
    </source>
</evidence>
<dbReference type="Pfam" id="PF00850">
    <property type="entry name" value="Hist_deacetyl"/>
    <property type="match status" value="1"/>
</dbReference>
<feature type="domain" description="Histone deacetylase" evidence="6">
    <location>
        <begin position="39"/>
        <end position="323"/>
    </location>
</feature>
<evidence type="ECO:0000256" key="3">
    <source>
        <dbReference type="ARBA" id="ARBA00022723"/>
    </source>
</evidence>
<name>A0ABD6AEJ3_9EURY</name>
<sequence length="379" mass="41026">MSAASELVVYFDEVFIEHEAPDGAYHFPPHDLLAVTEPHPDRPERLINIRHAIKRALADVTTWEAVVPATSAHLERVHEVEYLAYLKQRSAEGSGRLNPATGVNEATFEAARHATGAAIQTAERALTGGPDEVPYALVRPSGHHAQPATADGYCYLNNLAVAAAHARATGRAERIAIVDWDVHHGNGTQEIFYDRSDVLTISVHNDFGAWGPHHPQTGRANEQGVGEGIGYNVNVPVPPGTGDRGYAYVFDAIVEPILEVFEPELLLVGAGQDSGQIDPNGRNLLTKEGFHDLGCRMRELAAHCAGGSLGIVQEGGYQLSHLPFGTLGVLEGVLNVDTGVEDPFTLLEEYLPPVETWTREAGAIHAHHWPLQFDPASDK</sequence>
<accession>A0ABD6AEJ3</accession>
<comment type="similarity">
    <text evidence="2">Belongs to the histone deacetylase family.</text>
</comment>
<dbReference type="Proteomes" id="UP001596547">
    <property type="component" value="Unassembled WGS sequence"/>
</dbReference>
<dbReference type="PANTHER" id="PTHR10625">
    <property type="entry name" value="HISTONE DEACETYLASE HDAC1-RELATED"/>
    <property type="match status" value="1"/>
</dbReference>
<proteinExistence type="inferred from homology"/>
<keyword evidence="8" id="KW-1185">Reference proteome</keyword>
<evidence type="ECO:0000256" key="4">
    <source>
        <dbReference type="ARBA" id="ARBA00022801"/>
    </source>
</evidence>
<dbReference type="PRINTS" id="PR01271">
    <property type="entry name" value="HISDACETLASE"/>
</dbReference>
<dbReference type="RefSeq" id="WP_276306200.1">
    <property type="nucleotide sequence ID" value="NZ_CP119993.1"/>
</dbReference>
<dbReference type="InterPro" id="IPR023696">
    <property type="entry name" value="Ureohydrolase_dom_sf"/>
</dbReference>
<dbReference type="InterPro" id="IPR023801">
    <property type="entry name" value="His_deacetylse_dom"/>
</dbReference>
<gene>
    <name evidence="7" type="ORF">ACFQPE_19495</name>
</gene>
<dbReference type="SUPFAM" id="SSF52768">
    <property type="entry name" value="Arginase/deacetylase"/>
    <property type="match status" value="1"/>
</dbReference>
<keyword evidence="3" id="KW-0479">Metal-binding</keyword>
<dbReference type="AlphaFoldDB" id="A0ABD6AEJ3"/>
<dbReference type="GO" id="GO:0016787">
    <property type="term" value="F:hydrolase activity"/>
    <property type="evidence" value="ECO:0007669"/>
    <property type="project" value="UniProtKB-KW"/>
</dbReference>
<protein>
    <submittedName>
        <fullName evidence="7">Class II histone deacetylase</fullName>
    </submittedName>
</protein>
<keyword evidence="4" id="KW-0378">Hydrolase</keyword>
<dbReference type="InterPro" id="IPR037138">
    <property type="entry name" value="His_deacetylse_dom_sf"/>
</dbReference>
<evidence type="ECO:0000313" key="8">
    <source>
        <dbReference type="Proteomes" id="UP001596547"/>
    </source>
</evidence>
<dbReference type="PRINTS" id="PR01270">
    <property type="entry name" value="HDASUPER"/>
</dbReference>
<comment type="cofactor">
    <cofactor evidence="1">
        <name>Zn(2+)</name>
        <dbReference type="ChEBI" id="CHEBI:29105"/>
    </cofactor>
</comment>
<dbReference type="EMBL" id="JBHTBF010000003">
    <property type="protein sequence ID" value="MFC7318961.1"/>
    <property type="molecule type" value="Genomic_DNA"/>
</dbReference>
<evidence type="ECO:0000256" key="2">
    <source>
        <dbReference type="ARBA" id="ARBA00005947"/>
    </source>
</evidence>
<evidence type="ECO:0000313" key="7">
    <source>
        <dbReference type="EMBL" id="MFC7318961.1"/>
    </source>
</evidence>
<comment type="caution">
    <text evidence="7">The sequence shown here is derived from an EMBL/GenBank/DDBJ whole genome shotgun (WGS) entry which is preliminary data.</text>
</comment>
<dbReference type="InterPro" id="IPR000286">
    <property type="entry name" value="HDACs"/>
</dbReference>
<reference evidence="7 8" key="1">
    <citation type="journal article" date="2019" name="Int. J. Syst. Evol. Microbiol.">
        <title>The Global Catalogue of Microorganisms (GCM) 10K type strain sequencing project: providing services to taxonomists for standard genome sequencing and annotation.</title>
        <authorList>
            <consortium name="The Broad Institute Genomics Platform"/>
            <consortium name="The Broad Institute Genome Sequencing Center for Infectious Disease"/>
            <person name="Wu L."/>
            <person name="Ma J."/>
        </authorList>
    </citation>
    <scope>NUCLEOTIDE SEQUENCE [LARGE SCALE GENOMIC DNA]</scope>
    <source>
        <strain evidence="7 8">PSR21</strain>
    </source>
</reference>
<keyword evidence="5" id="KW-0862">Zinc</keyword>
<dbReference type="PANTHER" id="PTHR10625:SF17">
    <property type="entry name" value="HISTONE DEACETYLASE 8"/>
    <property type="match status" value="1"/>
</dbReference>
<dbReference type="GeneID" id="79317853"/>
<dbReference type="GO" id="GO:0046872">
    <property type="term" value="F:metal ion binding"/>
    <property type="evidence" value="ECO:0007669"/>
    <property type="project" value="UniProtKB-KW"/>
</dbReference>
<dbReference type="Gene3D" id="3.40.800.20">
    <property type="entry name" value="Histone deacetylase domain"/>
    <property type="match status" value="1"/>
</dbReference>
<evidence type="ECO:0000256" key="1">
    <source>
        <dbReference type="ARBA" id="ARBA00001947"/>
    </source>
</evidence>
<organism evidence="7 8">
    <name type="scientific">Halomarina halobia</name>
    <dbReference type="NCBI Taxonomy" id="3033386"/>
    <lineage>
        <taxon>Archaea</taxon>
        <taxon>Methanobacteriati</taxon>
        <taxon>Methanobacteriota</taxon>
        <taxon>Stenosarchaea group</taxon>
        <taxon>Halobacteria</taxon>
        <taxon>Halobacteriales</taxon>
        <taxon>Natronomonadaceae</taxon>
        <taxon>Halomarina</taxon>
    </lineage>
</organism>
<dbReference type="InterPro" id="IPR003084">
    <property type="entry name" value="HDAC_I/II"/>
</dbReference>
<evidence type="ECO:0000259" key="6">
    <source>
        <dbReference type="Pfam" id="PF00850"/>
    </source>
</evidence>